<dbReference type="Proteomes" id="UP000189670">
    <property type="component" value="Unassembled WGS sequence"/>
</dbReference>
<dbReference type="GO" id="GO:0003677">
    <property type="term" value="F:DNA binding"/>
    <property type="evidence" value="ECO:0007669"/>
    <property type="project" value="InterPro"/>
</dbReference>
<evidence type="ECO:0000313" key="3">
    <source>
        <dbReference type="Proteomes" id="UP000189670"/>
    </source>
</evidence>
<dbReference type="EMBL" id="ATBP01000274">
    <property type="protein sequence ID" value="ETR71394.1"/>
    <property type="molecule type" value="Genomic_DNA"/>
</dbReference>
<dbReference type="InterPro" id="IPR010982">
    <property type="entry name" value="Lambda_DNA-bd_dom_sf"/>
</dbReference>
<feature type="domain" description="HTH cro/C1-type" evidence="1">
    <location>
        <begin position="37"/>
        <end position="86"/>
    </location>
</feature>
<accession>A0A1V1P9E2</accession>
<gene>
    <name evidence="2" type="ORF">OMM_08151</name>
</gene>
<name>A0A1V1P9E2_9BACT</name>
<dbReference type="InterPro" id="IPR001387">
    <property type="entry name" value="Cro/C1-type_HTH"/>
</dbReference>
<evidence type="ECO:0000259" key="1">
    <source>
        <dbReference type="Pfam" id="PF13443"/>
    </source>
</evidence>
<comment type="caution">
    <text evidence="2">The sequence shown here is derived from an EMBL/GenBank/DDBJ whole genome shotgun (WGS) entry which is preliminary data.</text>
</comment>
<dbReference type="SUPFAM" id="SSF47413">
    <property type="entry name" value="lambda repressor-like DNA-binding domains"/>
    <property type="match status" value="1"/>
</dbReference>
<dbReference type="Pfam" id="PF13443">
    <property type="entry name" value="HTH_26"/>
    <property type="match status" value="1"/>
</dbReference>
<evidence type="ECO:0000313" key="2">
    <source>
        <dbReference type="EMBL" id="ETR71394.1"/>
    </source>
</evidence>
<dbReference type="AlphaFoldDB" id="A0A1V1P9E2"/>
<organism evidence="2 3">
    <name type="scientific">Candidatus Magnetoglobus multicellularis str. Araruama</name>
    <dbReference type="NCBI Taxonomy" id="890399"/>
    <lineage>
        <taxon>Bacteria</taxon>
        <taxon>Pseudomonadati</taxon>
        <taxon>Thermodesulfobacteriota</taxon>
        <taxon>Desulfobacteria</taxon>
        <taxon>Desulfobacterales</taxon>
        <taxon>Desulfobacteraceae</taxon>
        <taxon>Candidatus Magnetoglobus</taxon>
    </lineage>
</organism>
<protein>
    <recommendedName>
        <fullName evidence="1">HTH cro/C1-type domain-containing protein</fullName>
    </recommendedName>
</protein>
<proteinExistence type="predicted"/>
<dbReference type="Gene3D" id="1.10.260.40">
    <property type="entry name" value="lambda repressor-like DNA-binding domains"/>
    <property type="match status" value="1"/>
</dbReference>
<sequence>MKSKKKSTFDRIMSDSEEKKKFDKEYMQFLFSELILEAMEEERISVRELSKKSGVSTSIIHHLRAMKPINITIKTLTSLLKPLGYQLVATKGGTTVKLSS</sequence>
<reference evidence="3" key="1">
    <citation type="submission" date="2012-11" db="EMBL/GenBank/DDBJ databases">
        <authorList>
            <person name="Lucero-Rivera Y.E."/>
            <person name="Tovar-Ramirez D."/>
        </authorList>
    </citation>
    <scope>NUCLEOTIDE SEQUENCE [LARGE SCALE GENOMIC DNA]</scope>
    <source>
        <strain evidence="3">Araruama</strain>
    </source>
</reference>